<accession>A0AAF3E9H0</accession>
<dbReference type="PROSITE" id="PS50118">
    <property type="entry name" value="HMG_BOX_2"/>
    <property type="match status" value="1"/>
</dbReference>
<keyword evidence="12" id="KW-0539">Nucleus</keyword>
<evidence type="ECO:0000256" key="7">
    <source>
        <dbReference type="ARBA" id="ARBA00023125"/>
    </source>
</evidence>
<evidence type="ECO:0000259" key="14">
    <source>
        <dbReference type="PROSITE" id="PS50118"/>
    </source>
</evidence>
<evidence type="ECO:0000313" key="16">
    <source>
        <dbReference type="WBParaSite" id="MBELARI_LOCUS10561"/>
    </source>
</evidence>
<feature type="region of interest" description="Disordered" evidence="13">
    <location>
        <begin position="1"/>
        <end position="52"/>
    </location>
</feature>
<sequence>MSFSSRDTSPSLSDSLSPPFQDKHGENSCGLPSPSPISHQAHDKIEPPEGKAFIKRPLNPYMCWVVIKRKELTKANPKMKMSDVNAKLGEMWKQLTDEERRPFFEQSHRSREEHKVLMNENPHLIFKPVNMKKKKPDEKTQTPKTPSNGHKSANGSEPSTPGASSSHSFSGFKAPALPHGQPISNHHHHHPSNVGSSVAQALGVRYTAPPQVQSHPPVPHPSQLQPGQMLVQIPGPPVYAKPTNMNQSLDQYYLSLCQPAFPHQGETPMTQYSSNFYWEQVQQIQYQSGHQL</sequence>
<evidence type="ECO:0000256" key="3">
    <source>
        <dbReference type="ARBA" id="ARBA00019052"/>
    </source>
</evidence>
<dbReference type="SMART" id="SM00398">
    <property type="entry name" value="HMG"/>
    <property type="match status" value="1"/>
</dbReference>
<dbReference type="Proteomes" id="UP000887575">
    <property type="component" value="Unassembled WGS sequence"/>
</dbReference>
<feature type="region of interest" description="Disordered" evidence="13">
    <location>
        <begin position="104"/>
        <end position="195"/>
    </location>
</feature>
<evidence type="ECO:0000256" key="8">
    <source>
        <dbReference type="ARBA" id="ARBA00023159"/>
    </source>
</evidence>
<dbReference type="InterPro" id="IPR036910">
    <property type="entry name" value="HMG_box_dom_sf"/>
</dbReference>
<keyword evidence="15" id="KW-1185">Reference proteome</keyword>
<evidence type="ECO:0000313" key="15">
    <source>
        <dbReference type="Proteomes" id="UP000887575"/>
    </source>
</evidence>
<evidence type="ECO:0000256" key="5">
    <source>
        <dbReference type="ARBA" id="ARBA00022860"/>
    </source>
</evidence>
<keyword evidence="7 12" id="KW-0238">DNA-binding</keyword>
<comment type="function">
    <text evidence="11">Transcriptional regulator that controls a genetic switch in male development. It is necessary and sufficient for initiating male sex determination by directing the development of supporting cell precursors (pre-Sertoli cells) as Sertoli rather than granulosa cells. Involved in different aspects of gene regulation including promoter activation or repression. Binds to the DNA consensus sequence 5'-[AT]AACAA[AT]-3'. SRY HMG box recognizes DNA by partial intercalation in the minor groove and promotes DNA bending. Also involved in pre-mRNA splicing. In male adult brain involved in the maintenance of motor functions of dopaminergic neurons.</text>
</comment>
<feature type="compositionally biased region" description="Basic and acidic residues" evidence="13">
    <location>
        <begin position="104"/>
        <end position="117"/>
    </location>
</feature>
<dbReference type="SUPFAM" id="SSF47095">
    <property type="entry name" value="HMG-box"/>
    <property type="match status" value="1"/>
</dbReference>
<feature type="compositionally biased region" description="Basic and acidic residues" evidence="13">
    <location>
        <begin position="40"/>
        <end position="49"/>
    </location>
</feature>
<dbReference type="PANTHER" id="PTHR10270:SF161">
    <property type="entry name" value="SEX-DETERMINING REGION Y PROTEIN"/>
    <property type="match status" value="1"/>
</dbReference>
<feature type="region of interest" description="Disordered" evidence="13">
    <location>
        <begin position="209"/>
        <end position="235"/>
    </location>
</feature>
<reference evidence="16" key="1">
    <citation type="submission" date="2024-02" db="UniProtKB">
        <authorList>
            <consortium name="WormBaseParasite"/>
        </authorList>
    </citation>
    <scope>IDENTIFICATION</scope>
</reference>
<dbReference type="GO" id="GO:0000978">
    <property type="term" value="F:RNA polymerase II cis-regulatory region sequence-specific DNA binding"/>
    <property type="evidence" value="ECO:0007669"/>
    <property type="project" value="TreeGrafter"/>
</dbReference>
<evidence type="ECO:0000256" key="6">
    <source>
        <dbReference type="ARBA" id="ARBA00022928"/>
    </source>
</evidence>
<proteinExistence type="inferred from homology"/>
<comment type="subcellular location">
    <subcellularLocation>
        <location evidence="1">Nucleus speckle</location>
    </subcellularLocation>
</comment>
<dbReference type="GO" id="GO:0007548">
    <property type="term" value="P:sex differentiation"/>
    <property type="evidence" value="ECO:0007669"/>
    <property type="project" value="UniProtKB-KW"/>
</dbReference>
<evidence type="ECO:0000256" key="4">
    <source>
        <dbReference type="ARBA" id="ARBA00022782"/>
    </source>
</evidence>
<keyword evidence="8" id="KW-0010">Activator</keyword>
<comment type="similarity">
    <text evidence="2">Belongs to the SRY family.</text>
</comment>
<evidence type="ECO:0000256" key="1">
    <source>
        <dbReference type="ARBA" id="ARBA00004324"/>
    </source>
</evidence>
<dbReference type="WBParaSite" id="MBELARI_LOCUS10561">
    <property type="protein sequence ID" value="MBELARI_LOCUS10561"/>
    <property type="gene ID" value="MBELARI_LOCUS10561"/>
</dbReference>
<evidence type="ECO:0000256" key="13">
    <source>
        <dbReference type="SAM" id="MobiDB-lite"/>
    </source>
</evidence>
<dbReference type="Gene3D" id="1.10.30.10">
    <property type="entry name" value="High mobility group box domain"/>
    <property type="match status" value="1"/>
</dbReference>
<name>A0AAF3E9H0_9BILA</name>
<dbReference type="AlphaFoldDB" id="A0AAF3E9H0"/>
<evidence type="ECO:0000256" key="10">
    <source>
        <dbReference type="ARBA" id="ARBA00032498"/>
    </source>
</evidence>
<keyword evidence="6" id="KW-0726">Sexual differentiation</keyword>
<evidence type="ECO:0000256" key="9">
    <source>
        <dbReference type="ARBA" id="ARBA00023163"/>
    </source>
</evidence>
<evidence type="ECO:0000256" key="2">
    <source>
        <dbReference type="ARBA" id="ARBA00005998"/>
    </source>
</evidence>
<evidence type="ECO:0000256" key="11">
    <source>
        <dbReference type="ARBA" id="ARBA00045821"/>
    </source>
</evidence>
<dbReference type="Pfam" id="PF00505">
    <property type="entry name" value="HMG_box"/>
    <property type="match status" value="1"/>
</dbReference>
<feature type="compositionally biased region" description="Low complexity" evidence="13">
    <location>
        <begin position="209"/>
        <end position="226"/>
    </location>
</feature>
<keyword evidence="9" id="KW-0804">Transcription</keyword>
<dbReference type="GO" id="GO:0001228">
    <property type="term" value="F:DNA-binding transcription activator activity, RNA polymerase II-specific"/>
    <property type="evidence" value="ECO:0007669"/>
    <property type="project" value="TreeGrafter"/>
</dbReference>
<dbReference type="GO" id="GO:0030154">
    <property type="term" value="P:cell differentiation"/>
    <property type="evidence" value="ECO:0007669"/>
    <property type="project" value="UniProtKB-KW"/>
</dbReference>
<protein>
    <recommendedName>
        <fullName evidence="3">Sex-determining region Y protein</fullName>
    </recommendedName>
    <alternativeName>
        <fullName evidence="10">Testis-determining factor</fullName>
    </alternativeName>
</protein>
<dbReference type="InterPro" id="IPR009071">
    <property type="entry name" value="HMG_box_dom"/>
</dbReference>
<dbReference type="PANTHER" id="PTHR10270">
    <property type="entry name" value="SOX TRANSCRIPTION FACTOR"/>
    <property type="match status" value="1"/>
</dbReference>
<keyword evidence="5" id="KW-0112">Calmodulin-binding</keyword>
<feature type="compositionally biased region" description="Polar residues" evidence="13">
    <location>
        <begin position="142"/>
        <end position="169"/>
    </location>
</feature>
<keyword evidence="4" id="KW-0221">Differentiation</keyword>
<feature type="domain" description="HMG box" evidence="14">
    <location>
        <begin position="54"/>
        <end position="122"/>
    </location>
</feature>
<dbReference type="GO" id="GO:0016607">
    <property type="term" value="C:nuclear speck"/>
    <property type="evidence" value="ECO:0007669"/>
    <property type="project" value="UniProtKB-SubCell"/>
</dbReference>
<organism evidence="15 16">
    <name type="scientific">Mesorhabditis belari</name>
    <dbReference type="NCBI Taxonomy" id="2138241"/>
    <lineage>
        <taxon>Eukaryota</taxon>
        <taxon>Metazoa</taxon>
        <taxon>Ecdysozoa</taxon>
        <taxon>Nematoda</taxon>
        <taxon>Chromadorea</taxon>
        <taxon>Rhabditida</taxon>
        <taxon>Rhabditina</taxon>
        <taxon>Rhabditomorpha</taxon>
        <taxon>Rhabditoidea</taxon>
        <taxon>Rhabditidae</taxon>
        <taxon>Mesorhabditinae</taxon>
        <taxon>Mesorhabditis</taxon>
    </lineage>
</organism>
<feature type="DNA-binding region" description="HMG box" evidence="12">
    <location>
        <begin position="54"/>
        <end position="122"/>
    </location>
</feature>
<feature type="compositionally biased region" description="Low complexity" evidence="13">
    <location>
        <begin position="1"/>
        <end position="20"/>
    </location>
</feature>
<dbReference type="GO" id="GO:0005516">
    <property type="term" value="F:calmodulin binding"/>
    <property type="evidence" value="ECO:0007669"/>
    <property type="project" value="UniProtKB-KW"/>
</dbReference>
<evidence type="ECO:0000256" key="12">
    <source>
        <dbReference type="PROSITE-ProRule" id="PRU00267"/>
    </source>
</evidence>
<dbReference type="InterPro" id="IPR050140">
    <property type="entry name" value="SRY-related_HMG-box_TF-like"/>
</dbReference>